<evidence type="ECO:0000313" key="3">
    <source>
        <dbReference type="Proteomes" id="UP000611215"/>
    </source>
</evidence>
<organism evidence="2 3">
    <name type="scientific">Winogradskyella marina</name>
    <dbReference type="NCBI Taxonomy" id="2785530"/>
    <lineage>
        <taxon>Bacteria</taxon>
        <taxon>Pseudomonadati</taxon>
        <taxon>Bacteroidota</taxon>
        <taxon>Flavobacteriia</taxon>
        <taxon>Flavobacteriales</taxon>
        <taxon>Flavobacteriaceae</taxon>
        <taxon>Winogradskyella</taxon>
    </lineage>
</organism>
<evidence type="ECO:0008006" key="4">
    <source>
        <dbReference type="Google" id="ProtNLM"/>
    </source>
</evidence>
<reference evidence="2 3" key="1">
    <citation type="submission" date="2020-11" db="EMBL/GenBank/DDBJ databases">
        <title>Winogradskyella marina sp. nov., isolated from marine sediment.</title>
        <authorList>
            <person name="Bo J."/>
            <person name="Wang S."/>
            <person name="Song X."/>
            <person name="Du Z."/>
        </authorList>
    </citation>
    <scope>NUCLEOTIDE SEQUENCE [LARGE SCALE GENOMIC DNA]</scope>
    <source>
        <strain evidence="2 3">F6397</strain>
    </source>
</reference>
<comment type="caution">
    <text evidence="2">The sequence shown here is derived from an EMBL/GenBank/DDBJ whole genome shotgun (WGS) entry which is preliminary data.</text>
</comment>
<feature type="chain" id="PRO_5045761337" description="Lipocalin-like domain-containing protein" evidence="1">
    <location>
        <begin position="27"/>
        <end position="163"/>
    </location>
</feature>
<dbReference type="Proteomes" id="UP000611215">
    <property type="component" value="Unassembled WGS sequence"/>
</dbReference>
<protein>
    <recommendedName>
        <fullName evidence="4">Lipocalin-like domain-containing protein</fullName>
    </recommendedName>
</protein>
<dbReference type="PROSITE" id="PS51257">
    <property type="entry name" value="PROKAR_LIPOPROTEIN"/>
    <property type="match status" value="1"/>
</dbReference>
<keyword evidence="1" id="KW-0732">Signal</keyword>
<dbReference type="RefSeq" id="WP_195870408.1">
    <property type="nucleotide sequence ID" value="NZ_JADOET010000002.1"/>
</dbReference>
<proteinExistence type="predicted"/>
<keyword evidence="3" id="KW-1185">Reference proteome</keyword>
<feature type="signal peptide" evidence="1">
    <location>
        <begin position="1"/>
        <end position="26"/>
    </location>
</feature>
<evidence type="ECO:0000313" key="2">
    <source>
        <dbReference type="EMBL" id="MBF8149136.1"/>
    </source>
</evidence>
<name>A0ABS0EFB4_9FLAO</name>
<sequence>MKSFKIKNAILLLLVCTLLMSCASFQQPLPKSLWGSWAFEQTGTIINGSNQRLYDYINVCSSQSDQLRFSSDHKMNLRWYDEACTINEYLIGRYHVEQNTLKIKLEDSHPYQDSPFPLITEYRIIQINATTLKLEEIPNADWRNKDNTKSGYEALAYIFKKLE</sequence>
<accession>A0ABS0EFB4</accession>
<dbReference type="EMBL" id="JADOET010000002">
    <property type="protein sequence ID" value="MBF8149136.1"/>
    <property type="molecule type" value="Genomic_DNA"/>
</dbReference>
<evidence type="ECO:0000256" key="1">
    <source>
        <dbReference type="SAM" id="SignalP"/>
    </source>
</evidence>
<gene>
    <name evidence="2" type="ORF">ITJ86_04465</name>
</gene>